<protein>
    <submittedName>
        <fullName evidence="2">Uncharacterized protein</fullName>
    </submittedName>
</protein>
<proteinExistence type="predicted"/>
<dbReference type="EMBL" id="UGHV01000001">
    <property type="protein sequence ID" value="STO96258.1"/>
    <property type="molecule type" value="Genomic_DNA"/>
</dbReference>
<feature type="compositionally biased region" description="Low complexity" evidence="1">
    <location>
        <begin position="244"/>
        <end position="257"/>
    </location>
</feature>
<sequence length="268" mass="30137">MAKDLSDAIEQIDYEKDQREQGLAPEVQAGAGLAMHFTGTPQGYTGIKYWDEKKEITPYDAYLAKKYNDITFTGNLNINANTKTQSVTKLMGDISQTLAGLENLEKTLELGEKQAGFWSGIGRKLNHFSGGIIPISEDNARYQSLTQQNFYNIARGSGGRLTNAMVEDIKKGAGGEFKSPSEQAKRQGETMRIALTNLGTQIEQLERQGYPVPPLLIWQWNRYNALAQAATTQKNFQYSKWWEQQQKNQPKQNPSQSSDTTPRPYTKQ</sequence>
<feature type="region of interest" description="Disordered" evidence="1">
    <location>
        <begin position="241"/>
        <end position="268"/>
    </location>
</feature>
<feature type="compositionally biased region" description="Polar residues" evidence="1">
    <location>
        <begin position="258"/>
        <end position="268"/>
    </location>
</feature>
<dbReference type="Proteomes" id="UP000254841">
    <property type="component" value="Unassembled WGS sequence"/>
</dbReference>
<organism evidence="2 3">
    <name type="scientific">Helicobacter canis</name>
    <dbReference type="NCBI Taxonomy" id="29419"/>
    <lineage>
        <taxon>Bacteria</taxon>
        <taxon>Pseudomonadati</taxon>
        <taxon>Campylobacterota</taxon>
        <taxon>Epsilonproteobacteria</taxon>
        <taxon>Campylobacterales</taxon>
        <taxon>Helicobacteraceae</taxon>
        <taxon>Helicobacter</taxon>
    </lineage>
</organism>
<dbReference type="AlphaFoldDB" id="A0A377J1K7"/>
<reference evidence="2 3" key="1">
    <citation type="submission" date="2018-06" db="EMBL/GenBank/DDBJ databases">
        <authorList>
            <consortium name="Pathogen Informatics"/>
            <person name="Doyle S."/>
        </authorList>
    </citation>
    <scope>NUCLEOTIDE SEQUENCE [LARGE SCALE GENOMIC DNA]</scope>
    <source>
        <strain evidence="2 3">NCTC12410</strain>
    </source>
</reference>
<dbReference type="RefSeq" id="WP_115010637.1">
    <property type="nucleotide sequence ID" value="NZ_UGHV01000001.1"/>
</dbReference>
<name>A0A377J1K7_9HELI</name>
<evidence type="ECO:0000256" key="1">
    <source>
        <dbReference type="SAM" id="MobiDB-lite"/>
    </source>
</evidence>
<gene>
    <name evidence="2" type="ORF">NCTC12410_00067</name>
</gene>
<evidence type="ECO:0000313" key="3">
    <source>
        <dbReference type="Proteomes" id="UP000254841"/>
    </source>
</evidence>
<evidence type="ECO:0000313" key="2">
    <source>
        <dbReference type="EMBL" id="STO96258.1"/>
    </source>
</evidence>
<accession>A0A377J1K7</accession>